<evidence type="ECO:0000313" key="3">
    <source>
        <dbReference type="EMBL" id="RBO99739.1"/>
    </source>
</evidence>
<dbReference type="GO" id="GO:0003700">
    <property type="term" value="F:DNA-binding transcription factor activity"/>
    <property type="evidence" value="ECO:0007669"/>
    <property type="project" value="InterPro"/>
</dbReference>
<dbReference type="Pfam" id="PF01022">
    <property type="entry name" value="HTH_5"/>
    <property type="match status" value="1"/>
</dbReference>
<dbReference type="GO" id="GO:0003677">
    <property type="term" value="F:DNA binding"/>
    <property type="evidence" value="ECO:0007669"/>
    <property type="project" value="UniProtKB-KW"/>
</dbReference>
<evidence type="ECO:0000313" key="4">
    <source>
        <dbReference type="Proteomes" id="UP000252254"/>
    </source>
</evidence>
<keyword evidence="4" id="KW-1185">Reference proteome</keyword>
<dbReference type="PANTHER" id="PTHR38600">
    <property type="entry name" value="TRANSCRIPTIONAL REGULATORY PROTEIN"/>
    <property type="match status" value="1"/>
</dbReference>
<dbReference type="Proteomes" id="UP000252254">
    <property type="component" value="Unassembled WGS sequence"/>
</dbReference>
<dbReference type="InterPro" id="IPR001845">
    <property type="entry name" value="HTH_ArsR_DNA-bd_dom"/>
</dbReference>
<dbReference type="InterPro" id="IPR036388">
    <property type="entry name" value="WH-like_DNA-bd_sf"/>
</dbReference>
<dbReference type="SMART" id="SM00418">
    <property type="entry name" value="HTH_ARSR"/>
    <property type="match status" value="1"/>
</dbReference>
<organism evidence="3 4">
    <name type="scientific">Paraliobacillus ryukyuensis</name>
    <dbReference type="NCBI Taxonomy" id="200904"/>
    <lineage>
        <taxon>Bacteria</taxon>
        <taxon>Bacillati</taxon>
        <taxon>Bacillota</taxon>
        <taxon>Bacilli</taxon>
        <taxon>Bacillales</taxon>
        <taxon>Bacillaceae</taxon>
        <taxon>Paraliobacillus</taxon>
    </lineage>
</organism>
<dbReference type="InterPro" id="IPR011991">
    <property type="entry name" value="ArsR-like_HTH"/>
</dbReference>
<feature type="domain" description="HTH arsR-type" evidence="2">
    <location>
        <begin position="14"/>
        <end position="86"/>
    </location>
</feature>
<evidence type="ECO:0000259" key="2">
    <source>
        <dbReference type="SMART" id="SM00418"/>
    </source>
</evidence>
<evidence type="ECO:0000256" key="1">
    <source>
        <dbReference type="ARBA" id="ARBA00023125"/>
    </source>
</evidence>
<accession>A0A366EDB7</accession>
<dbReference type="Gene3D" id="1.10.10.10">
    <property type="entry name" value="Winged helix-like DNA-binding domain superfamily/Winged helix DNA-binding domain"/>
    <property type="match status" value="1"/>
</dbReference>
<protein>
    <submittedName>
        <fullName evidence="3">ArsR family transcriptional regulator</fullName>
    </submittedName>
</protein>
<gene>
    <name evidence="3" type="ORF">DES48_10365</name>
</gene>
<reference evidence="3 4" key="1">
    <citation type="submission" date="2018-06" db="EMBL/GenBank/DDBJ databases">
        <title>Genomic Encyclopedia of Type Strains, Phase IV (KMG-IV): sequencing the most valuable type-strain genomes for metagenomic binning, comparative biology and taxonomic classification.</title>
        <authorList>
            <person name="Goeker M."/>
        </authorList>
    </citation>
    <scope>NUCLEOTIDE SEQUENCE [LARGE SCALE GENOMIC DNA]</scope>
    <source>
        <strain evidence="3 4">DSM 15140</strain>
    </source>
</reference>
<dbReference type="SUPFAM" id="SSF46785">
    <property type="entry name" value="Winged helix' DNA-binding domain"/>
    <property type="match status" value="1"/>
</dbReference>
<proteinExistence type="predicted"/>
<dbReference type="InterPro" id="IPR036390">
    <property type="entry name" value="WH_DNA-bd_sf"/>
</dbReference>
<dbReference type="PANTHER" id="PTHR38600:SF2">
    <property type="entry name" value="SLL0088 PROTEIN"/>
    <property type="match status" value="1"/>
</dbReference>
<keyword evidence="1" id="KW-0238">DNA-binding</keyword>
<dbReference type="AlphaFoldDB" id="A0A366EDB7"/>
<dbReference type="EMBL" id="QNRI01000003">
    <property type="protein sequence ID" value="RBO99739.1"/>
    <property type="molecule type" value="Genomic_DNA"/>
</dbReference>
<name>A0A366EDB7_9BACI</name>
<sequence length="209" mass="24312">MISMKPMLTLQTHEQLKAMSDPLRSKMMMLLIERPFTGQQLAAELNLSRAKVHYHLKELAKNNLITIVRTEEKNGIVQKFYQSVASGFVPDPTLLPHKEEMGEVTRSFALESVERTRKNIISAPEEAFQEHVSEDPTEWPFMIPMIEVTATKEDYQKFNRGFHQLVNELRQNAKQAEQNPSAKLYRIDLFAFQIEESNFVREQDEDDEN</sequence>
<dbReference type="STRING" id="200904.GCA_900168775_03320"/>
<dbReference type="CDD" id="cd00090">
    <property type="entry name" value="HTH_ARSR"/>
    <property type="match status" value="1"/>
</dbReference>
<comment type="caution">
    <text evidence="3">The sequence shown here is derived from an EMBL/GenBank/DDBJ whole genome shotgun (WGS) entry which is preliminary data.</text>
</comment>